<protein>
    <submittedName>
        <fullName evidence="3">Alcohol dehydrogenase GroES-like domain-containing protein</fullName>
    </submittedName>
</protein>
<dbReference type="InterPro" id="IPR013154">
    <property type="entry name" value="ADH-like_N"/>
</dbReference>
<dbReference type="AlphaFoldDB" id="A0A1G9AN32"/>
<dbReference type="Gene3D" id="3.90.180.10">
    <property type="entry name" value="Medium-chain alcohol dehydrogenases, catalytic domain"/>
    <property type="match status" value="1"/>
</dbReference>
<evidence type="ECO:0000256" key="1">
    <source>
        <dbReference type="SAM" id="MobiDB-lite"/>
    </source>
</evidence>
<dbReference type="Proteomes" id="UP000198894">
    <property type="component" value="Unassembled WGS sequence"/>
</dbReference>
<dbReference type="InterPro" id="IPR052585">
    <property type="entry name" value="Lipid_raft_assoc_Zn_ADH"/>
</dbReference>
<dbReference type="SMART" id="SM00829">
    <property type="entry name" value="PKS_ER"/>
    <property type="match status" value="1"/>
</dbReference>
<sequence>MRNAKPDTMQAAAIDRFGGAELVTVRAVPVPEVGPSDVLIRVEVAGVASWDALEREGLYDGAFGMPSTFPYVLGWDCAGAVVAVGSQVSRFKEGDRVYAASMPLPKGGTYATYAVTDADNVSLIPAKLTIEQAGVMGWDALTALSGLEEIGLKQGDTMMIFGASGGIGHMAIQNDWAPAYWRWLRAMTAWRYRSGWAPTPSSTGARTTWSRPLVNSPPAASALPLSQ</sequence>
<accession>A0A1G9AN32</accession>
<evidence type="ECO:0000259" key="2">
    <source>
        <dbReference type="SMART" id="SM00829"/>
    </source>
</evidence>
<proteinExistence type="predicted"/>
<dbReference type="PANTHER" id="PTHR43482">
    <property type="entry name" value="PROTEIN AST1-RELATED"/>
    <property type="match status" value="1"/>
</dbReference>
<dbReference type="PANTHER" id="PTHR43482:SF1">
    <property type="entry name" value="PROTEIN AST1-RELATED"/>
    <property type="match status" value="1"/>
</dbReference>
<evidence type="ECO:0000313" key="3">
    <source>
        <dbReference type="EMBL" id="SDK28728.1"/>
    </source>
</evidence>
<dbReference type="Pfam" id="PF08240">
    <property type="entry name" value="ADH_N"/>
    <property type="match status" value="1"/>
</dbReference>
<dbReference type="Gene3D" id="3.40.50.720">
    <property type="entry name" value="NAD(P)-binding Rossmann-like Domain"/>
    <property type="match status" value="1"/>
</dbReference>
<name>A0A1G9AN32_9HYPH</name>
<evidence type="ECO:0000313" key="4">
    <source>
        <dbReference type="Proteomes" id="UP000198894"/>
    </source>
</evidence>
<feature type="compositionally biased region" description="Polar residues" evidence="1">
    <location>
        <begin position="199"/>
        <end position="210"/>
    </location>
</feature>
<feature type="region of interest" description="Disordered" evidence="1">
    <location>
        <begin position="198"/>
        <end position="227"/>
    </location>
</feature>
<dbReference type="InterPro" id="IPR011032">
    <property type="entry name" value="GroES-like_sf"/>
</dbReference>
<dbReference type="GO" id="GO:0016491">
    <property type="term" value="F:oxidoreductase activity"/>
    <property type="evidence" value="ECO:0007669"/>
    <property type="project" value="InterPro"/>
</dbReference>
<keyword evidence="4" id="KW-1185">Reference proteome</keyword>
<dbReference type="InterPro" id="IPR020843">
    <property type="entry name" value="ER"/>
</dbReference>
<dbReference type="SUPFAM" id="SSF50129">
    <property type="entry name" value="GroES-like"/>
    <property type="match status" value="1"/>
</dbReference>
<dbReference type="EMBL" id="FNEE01000013">
    <property type="protein sequence ID" value="SDK28728.1"/>
    <property type="molecule type" value="Genomic_DNA"/>
</dbReference>
<reference evidence="4" key="1">
    <citation type="submission" date="2016-10" db="EMBL/GenBank/DDBJ databases">
        <authorList>
            <person name="Varghese N."/>
            <person name="Submissions S."/>
        </authorList>
    </citation>
    <scope>NUCLEOTIDE SEQUENCE [LARGE SCALE GENOMIC DNA]</scope>
    <source>
        <strain evidence="4">CGMCC 1.11022</strain>
    </source>
</reference>
<organism evidence="3 4">
    <name type="scientific">Mesorhizobium muleiense</name>
    <dbReference type="NCBI Taxonomy" id="1004279"/>
    <lineage>
        <taxon>Bacteria</taxon>
        <taxon>Pseudomonadati</taxon>
        <taxon>Pseudomonadota</taxon>
        <taxon>Alphaproteobacteria</taxon>
        <taxon>Hyphomicrobiales</taxon>
        <taxon>Phyllobacteriaceae</taxon>
        <taxon>Mesorhizobium</taxon>
    </lineage>
</organism>
<feature type="domain" description="Enoyl reductase (ER)" evidence="2">
    <location>
        <begin position="18"/>
        <end position="223"/>
    </location>
</feature>
<gene>
    <name evidence="3" type="ORF">SAMN05428953_113147</name>
</gene>